<dbReference type="RefSeq" id="WP_206102557.1">
    <property type="nucleotide sequence ID" value="NZ_CP070969.1"/>
</dbReference>
<organism evidence="4 5">
    <name type="scientific">Paenibacillus tianjinensis</name>
    <dbReference type="NCBI Taxonomy" id="2810347"/>
    <lineage>
        <taxon>Bacteria</taxon>
        <taxon>Bacillati</taxon>
        <taxon>Bacillota</taxon>
        <taxon>Bacilli</taxon>
        <taxon>Bacillales</taxon>
        <taxon>Paenibacillaceae</taxon>
        <taxon>Paenibacillus</taxon>
    </lineage>
</organism>
<evidence type="ECO:0000256" key="2">
    <source>
        <dbReference type="ARBA" id="ARBA00022803"/>
    </source>
</evidence>
<accession>A0ABX7LDF5</accession>
<dbReference type="Pfam" id="PF13424">
    <property type="entry name" value="TPR_12"/>
    <property type="match status" value="2"/>
</dbReference>
<keyword evidence="5" id="KW-1185">Reference proteome</keyword>
<evidence type="ECO:0000256" key="1">
    <source>
        <dbReference type="ARBA" id="ARBA00022737"/>
    </source>
</evidence>
<feature type="repeat" description="TPR" evidence="3">
    <location>
        <begin position="569"/>
        <end position="602"/>
    </location>
</feature>
<dbReference type="InterPro" id="IPR011990">
    <property type="entry name" value="TPR-like_helical_dom_sf"/>
</dbReference>
<dbReference type="PANTHER" id="PTHR45641">
    <property type="entry name" value="TETRATRICOPEPTIDE REPEAT PROTEIN (AFU_ORTHOLOGUE AFUA_6G03870)"/>
    <property type="match status" value="1"/>
</dbReference>
<evidence type="ECO:0000313" key="5">
    <source>
        <dbReference type="Proteomes" id="UP000663452"/>
    </source>
</evidence>
<dbReference type="Gene3D" id="3.40.50.300">
    <property type="entry name" value="P-loop containing nucleotide triphosphate hydrolases"/>
    <property type="match status" value="1"/>
</dbReference>
<dbReference type="InterPro" id="IPR027417">
    <property type="entry name" value="P-loop_NTPase"/>
</dbReference>
<dbReference type="EMBL" id="CP070969">
    <property type="protein sequence ID" value="QSF45049.1"/>
    <property type="molecule type" value="Genomic_DNA"/>
</dbReference>
<dbReference type="SUPFAM" id="SSF52540">
    <property type="entry name" value="P-loop containing nucleoside triphosphate hydrolases"/>
    <property type="match status" value="1"/>
</dbReference>
<gene>
    <name evidence="4" type="ORF">JRJ22_28620</name>
</gene>
<dbReference type="SUPFAM" id="SSF48452">
    <property type="entry name" value="TPR-like"/>
    <property type="match status" value="2"/>
</dbReference>
<dbReference type="SMART" id="SM00028">
    <property type="entry name" value="TPR"/>
    <property type="match status" value="6"/>
</dbReference>
<keyword evidence="1" id="KW-0677">Repeat</keyword>
<keyword evidence="2 3" id="KW-0802">TPR repeat</keyword>
<evidence type="ECO:0000256" key="3">
    <source>
        <dbReference type="PROSITE-ProRule" id="PRU00339"/>
    </source>
</evidence>
<reference evidence="4 5" key="1">
    <citation type="submission" date="2021-02" db="EMBL/GenBank/DDBJ databases">
        <title>Paenibacillus tianjinensis sp. nov.</title>
        <authorList>
            <person name="Liu H."/>
        </authorList>
    </citation>
    <scope>NUCLEOTIDE SEQUENCE [LARGE SCALE GENOMIC DNA]</scope>
    <source>
        <strain evidence="4 5">TB2019</strain>
    </source>
</reference>
<dbReference type="PROSITE" id="PS50005">
    <property type="entry name" value="TPR"/>
    <property type="match status" value="1"/>
</dbReference>
<protein>
    <submittedName>
        <fullName evidence="4">Tetratricopeptide repeat protein</fullName>
    </submittedName>
</protein>
<sequence>MIFQRSTLKDKLKRKQEDSFTGRESYFEELYNALELQQQEDYKVLCFYGVGGAGKSSLRREMVHRLTQREDIAVGIVDFETKAHQQPENALIHLRKSITSSNKINFSLFDMVYALYMSKAYAHLPLKESITPLLDEGDLLVELINTIEDVPGLGLVPKVYNLFRKSSSFIHKYMTKTKMDYFSQLSALDASELLAYLPDVFLEDLLAHQEKTGCRLVIFLDTYEALWEDKRMKGYQSVVDSWIREMIQGHPGLLWVITGRERLRWAEIDPNWDFVCAQRPLDSLTEAESTAILVRSGVTDEDIRNTIIKQSYGHAYTIRLAVNLHNEIIRTRTPIIQDFVDWRTPELLIERLLKYLTPYEIQTLELLAIARSWDEALFEAIVQAFQTGYPLYQRDELLRFSFIHHNELTNRWEMHALMRESLRHHQSVHTIREGHRYLFEYYANLLSQHSFTGMLRDAYDWLDEAFFHGLQQVENGWRTPVSLSDWFRHEDAKFFNTGKWELTIPLFKQFISYLESLETTEAQSLRGILVYDLAYIYFKEGNYTEAEIMFDISLDIHLTLYGETNRFTAKSYYGLGTLYHNMGRMEEAEPLYCKALAIREQVLGGDHIGVAMSANNLATLYQDMKLHHLALPLYERAIRISLLPENYNSRKLADYKINLVYFHHDVEQYETALAICEEALTLRESSLTPLHRDMAQVFLYYGNILLRRSELRLADEYYNKALHILEELKHEFSGEMAKLHHNLGVYCYLAGRTGDSLKELDLAIEIKRAMYGEDHYRSRYSIQTKNQILGLDPMPPRLHLDF</sequence>
<evidence type="ECO:0000313" key="4">
    <source>
        <dbReference type="EMBL" id="QSF45049.1"/>
    </source>
</evidence>
<dbReference type="Gene3D" id="1.25.40.10">
    <property type="entry name" value="Tetratricopeptide repeat domain"/>
    <property type="match status" value="2"/>
</dbReference>
<name>A0ABX7LDF5_9BACL</name>
<dbReference type="Proteomes" id="UP000663452">
    <property type="component" value="Chromosome"/>
</dbReference>
<proteinExistence type="predicted"/>
<dbReference type="InterPro" id="IPR019734">
    <property type="entry name" value="TPR_rpt"/>
</dbReference>
<dbReference type="PANTHER" id="PTHR45641:SF19">
    <property type="entry name" value="NEPHROCYSTIN-3"/>
    <property type="match status" value="1"/>
</dbReference>